<sequence length="387" mass="43619">MIIFRSGCVHQNEFDAAVRSGSAVGISLAAINLESASSLAKLTQLVAHIKAGKHAFIDNGLITLGKKGKTVDTKWCLDQYRELINLLPKSHRNKVSVVIPDAPGNEIRALDVLNTYQAEIVELCDECRVILPIHKTQWGIVNFAQQALRLLGHPRITLGIPCLRTIRVDGKQVEARLSRQECIDLLSIRKPNGRKAWADVHLLGISEANRENSKDIPDCKVYAERVALIKDFGFKGSSDANRAQSVFTNKAGKAAVSKYVSEQERARTIDSKPFMQYRGEQEYDEPTLFEKATNAIYESPMEFIHSWNTNPYRRYDIETSFETDEEAEDYLLNTVLMLPDVTDNLKTIYWKHFHTPSQTPSYTEKRCEILAEAFGGHSQPLQLQLSV</sequence>
<organism evidence="1 2">
    <name type="scientific">Vibrio thalassae</name>
    <dbReference type="NCBI Taxonomy" id="1243014"/>
    <lineage>
        <taxon>Bacteria</taxon>
        <taxon>Pseudomonadati</taxon>
        <taxon>Pseudomonadota</taxon>
        <taxon>Gammaproteobacteria</taxon>
        <taxon>Vibrionales</taxon>
        <taxon>Vibrionaceae</taxon>
        <taxon>Vibrio</taxon>
    </lineage>
</organism>
<accession>A0A240EIF7</accession>
<evidence type="ECO:0000313" key="1">
    <source>
        <dbReference type="EMBL" id="SNX47755.1"/>
    </source>
</evidence>
<dbReference type="EMBL" id="OANU01000012">
    <property type="protein sequence ID" value="SNX47755.1"/>
    <property type="molecule type" value="Genomic_DNA"/>
</dbReference>
<dbReference type="OrthoDB" id="5906630at2"/>
<gene>
    <name evidence="1" type="ORF">VTH8203_01370</name>
</gene>
<evidence type="ECO:0000313" key="2">
    <source>
        <dbReference type="Proteomes" id="UP000219336"/>
    </source>
</evidence>
<proteinExistence type="predicted"/>
<keyword evidence="2" id="KW-1185">Reference proteome</keyword>
<dbReference type="Proteomes" id="UP000219336">
    <property type="component" value="Unassembled WGS sequence"/>
</dbReference>
<dbReference type="AlphaFoldDB" id="A0A240EIF7"/>
<reference evidence="2" key="1">
    <citation type="submission" date="2016-06" db="EMBL/GenBank/DDBJ databases">
        <authorList>
            <person name="Rodrigo-Torres L."/>
            <person name="Arahal R.D."/>
            <person name="Lucena T."/>
        </authorList>
    </citation>
    <scope>NUCLEOTIDE SEQUENCE [LARGE SCALE GENOMIC DNA]</scope>
    <source>
        <strain evidence="2">CECT8203</strain>
    </source>
</reference>
<protein>
    <submittedName>
        <fullName evidence="1">Uncharacterized protein</fullName>
    </submittedName>
</protein>
<name>A0A240EIF7_9VIBR</name>
<dbReference type="RefSeq" id="WP_096992996.1">
    <property type="nucleotide sequence ID" value="NZ_JBHSII010000006.1"/>
</dbReference>